<evidence type="ECO:0000313" key="3">
    <source>
        <dbReference type="EMBL" id="KAL0004675.1"/>
    </source>
</evidence>
<gene>
    <name evidence="3" type="ORF">SO802_012236</name>
</gene>
<name>A0AAW2D694_9ROSI</name>
<protein>
    <recommendedName>
        <fullName evidence="2">RNase H type-1 domain-containing protein</fullName>
    </recommendedName>
</protein>
<dbReference type="InterPro" id="IPR044730">
    <property type="entry name" value="RNase_H-like_dom_plant"/>
</dbReference>
<dbReference type="InterPro" id="IPR002156">
    <property type="entry name" value="RNaseH_domain"/>
</dbReference>
<dbReference type="SUPFAM" id="SSF53098">
    <property type="entry name" value="Ribonuclease H-like"/>
    <property type="match status" value="1"/>
</dbReference>
<evidence type="ECO:0000259" key="2">
    <source>
        <dbReference type="Pfam" id="PF13456"/>
    </source>
</evidence>
<accession>A0AAW2D694</accession>
<feature type="domain" description="RNase H type-1" evidence="2">
    <location>
        <begin position="118"/>
        <end position="240"/>
    </location>
</feature>
<reference evidence="3 4" key="1">
    <citation type="submission" date="2024-01" db="EMBL/GenBank/DDBJ databases">
        <title>A telomere-to-telomere, gap-free genome of sweet tea (Lithocarpus litseifolius).</title>
        <authorList>
            <person name="Zhou J."/>
        </authorList>
    </citation>
    <scope>NUCLEOTIDE SEQUENCE [LARGE SCALE GENOMIC DNA]</scope>
    <source>
        <strain evidence="3">Zhou-2022a</strain>
        <tissue evidence="3">Leaf</tissue>
    </source>
</reference>
<dbReference type="InterPro" id="IPR012337">
    <property type="entry name" value="RNaseH-like_sf"/>
</dbReference>
<dbReference type="Pfam" id="PF13456">
    <property type="entry name" value="RVT_3"/>
    <property type="match status" value="1"/>
</dbReference>
<evidence type="ECO:0000256" key="1">
    <source>
        <dbReference type="SAM" id="Phobius"/>
    </source>
</evidence>
<evidence type="ECO:0000313" key="4">
    <source>
        <dbReference type="Proteomes" id="UP001459277"/>
    </source>
</evidence>
<keyword evidence="1" id="KW-0812">Transmembrane</keyword>
<keyword evidence="1" id="KW-1133">Transmembrane helix</keyword>
<keyword evidence="1" id="KW-0472">Membrane</keyword>
<dbReference type="PANTHER" id="PTHR47074:SF48">
    <property type="entry name" value="POLYNUCLEOTIDYL TRANSFERASE, RIBONUCLEASE H-LIKE SUPERFAMILY PROTEIN"/>
    <property type="match status" value="1"/>
</dbReference>
<dbReference type="EMBL" id="JAZDWU010000004">
    <property type="protein sequence ID" value="KAL0004675.1"/>
    <property type="molecule type" value="Genomic_DNA"/>
</dbReference>
<dbReference type="InterPro" id="IPR036397">
    <property type="entry name" value="RNaseH_sf"/>
</dbReference>
<proteinExistence type="predicted"/>
<dbReference type="PANTHER" id="PTHR47074">
    <property type="entry name" value="BNAC02G40300D PROTEIN"/>
    <property type="match status" value="1"/>
</dbReference>
<keyword evidence="4" id="KW-1185">Reference proteome</keyword>
<dbReference type="Gene3D" id="3.30.420.10">
    <property type="entry name" value="Ribonuclease H-like superfamily/Ribonuclease H"/>
    <property type="match status" value="1"/>
</dbReference>
<dbReference type="CDD" id="cd06222">
    <property type="entry name" value="RNase_H_like"/>
    <property type="match status" value="1"/>
</dbReference>
<dbReference type="Proteomes" id="UP001459277">
    <property type="component" value="Unassembled WGS sequence"/>
</dbReference>
<dbReference type="GO" id="GO:0003676">
    <property type="term" value="F:nucleic acid binding"/>
    <property type="evidence" value="ECO:0007669"/>
    <property type="project" value="InterPro"/>
</dbReference>
<dbReference type="GO" id="GO:0004523">
    <property type="term" value="F:RNA-DNA hybrid ribonuclease activity"/>
    <property type="evidence" value="ECO:0007669"/>
    <property type="project" value="InterPro"/>
</dbReference>
<sequence length="268" mass="29196">MDFFCGVVVVVVVVVVVEGGRVFIMGHMWVHGGEGGGGGVAVVMVVAWPWVSVVEVSGFCFLYGFLGFDGHEFVAGVSGISRKQHYGWQAQAQLTVVRTEHIISDQWHPPPPDVYKLNFDAAVFSGLNRTGIGTIIRNNKDEIMAAMSAIGPGAENSEEAELMACRRSLEFAVDAGFSSLIIEGDNANAIKAISSSLPNHSILGCVVDDIRHLIHGLYWARTNQIRRGGNKMAHVLVQYARHLDENLFWIEDSPPLVLVALFHDASLL</sequence>
<dbReference type="AlphaFoldDB" id="A0AAW2D694"/>
<organism evidence="3 4">
    <name type="scientific">Lithocarpus litseifolius</name>
    <dbReference type="NCBI Taxonomy" id="425828"/>
    <lineage>
        <taxon>Eukaryota</taxon>
        <taxon>Viridiplantae</taxon>
        <taxon>Streptophyta</taxon>
        <taxon>Embryophyta</taxon>
        <taxon>Tracheophyta</taxon>
        <taxon>Spermatophyta</taxon>
        <taxon>Magnoliopsida</taxon>
        <taxon>eudicotyledons</taxon>
        <taxon>Gunneridae</taxon>
        <taxon>Pentapetalae</taxon>
        <taxon>rosids</taxon>
        <taxon>fabids</taxon>
        <taxon>Fagales</taxon>
        <taxon>Fagaceae</taxon>
        <taxon>Lithocarpus</taxon>
    </lineage>
</organism>
<dbReference type="InterPro" id="IPR052929">
    <property type="entry name" value="RNase_H-like_EbsB-rel"/>
</dbReference>
<feature type="transmembrane region" description="Helical" evidence="1">
    <location>
        <begin position="43"/>
        <end position="66"/>
    </location>
</feature>
<comment type="caution">
    <text evidence="3">The sequence shown here is derived from an EMBL/GenBank/DDBJ whole genome shotgun (WGS) entry which is preliminary data.</text>
</comment>